<accession>A0A420DX88</accession>
<feature type="transmembrane region" description="Helical" evidence="1">
    <location>
        <begin position="40"/>
        <end position="58"/>
    </location>
</feature>
<comment type="caution">
    <text evidence="2">The sequence shown here is derived from an EMBL/GenBank/DDBJ whole genome shotgun (WGS) entry which is preliminary data.</text>
</comment>
<keyword evidence="3" id="KW-1185">Reference proteome</keyword>
<gene>
    <name evidence="2" type="ORF">BXY80_0957</name>
</gene>
<dbReference type="EMBL" id="RAQJ01000001">
    <property type="protein sequence ID" value="RKE98862.1"/>
    <property type="molecule type" value="Genomic_DNA"/>
</dbReference>
<dbReference type="InterPro" id="IPR046166">
    <property type="entry name" value="DUF6168"/>
</dbReference>
<proteinExistence type="predicted"/>
<dbReference type="OrthoDB" id="1451982at2"/>
<organism evidence="2 3">
    <name type="scientific">Ichthyenterobacterium magnum</name>
    <dbReference type="NCBI Taxonomy" id="1230530"/>
    <lineage>
        <taxon>Bacteria</taxon>
        <taxon>Pseudomonadati</taxon>
        <taxon>Bacteroidota</taxon>
        <taxon>Flavobacteriia</taxon>
        <taxon>Flavobacteriales</taxon>
        <taxon>Flavobacteriaceae</taxon>
        <taxon>Ichthyenterobacterium</taxon>
    </lineage>
</organism>
<evidence type="ECO:0000313" key="2">
    <source>
        <dbReference type="EMBL" id="RKE98862.1"/>
    </source>
</evidence>
<dbReference type="AlphaFoldDB" id="A0A420DX88"/>
<protein>
    <recommendedName>
        <fullName evidence="4">ATP synthase protein I</fullName>
    </recommendedName>
</protein>
<evidence type="ECO:0008006" key="4">
    <source>
        <dbReference type="Google" id="ProtNLM"/>
    </source>
</evidence>
<sequence length="128" mass="14777">MNQSLLKFSTKLILILTIAFGIHIAVLHFLELSLFENKIILAYIVNAVLAILIYGFLLKMKEKYKEQLGFMFLGGSFLKFIVFFILFYPSYKADGDISKLEFAAFFIPYLLCLIIETSSLAKWLNKME</sequence>
<keyword evidence="1" id="KW-0812">Transmembrane</keyword>
<feature type="transmembrane region" description="Helical" evidence="1">
    <location>
        <begin position="12"/>
        <end position="34"/>
    </location>
</feature>
<name>A0A420DX88_9FLAO</name>
<feature type="transmembrane region" description="Helical" evidence="1">
    <location>
        <begin position="103"/>
        <end position="124"/>
    </location>
</feature>
<dbReference type="Proteomes" id="UP000284892">
    <property type="component" value="Unassembled WGS sequence"/>
</dbReference>
<dbReference type="Pfam" id="PF19665">
    <property type="entry name" value="DUF6168"/>
    <property type="match status" value="1"/>
</dbReference>
<dbReference type="RefSeq" id="WP_120200046.1">
    <property type="nucleotide sequence ID" value="NZ_RAQJ01000001.1"/>
</dbReference>
<reference evidence="2 3" key="1">
    <citation type="submission" date="2018-09" db="EMBL/GenBank/DDBJ databases">
        <title>Genomic Encyclopedia of Archaeal and Bacterial Type Strains, Phase II (KMG-II): from individual species to whole genera.</title>
        <authorList>
            <person name="Goeker M."/>
        </authorList>
    </citation>
    <scope>NUCLEOTIDE SEQUENCE [LARGE SCALE GENOMIC DNA]</scope>
    <source>
        <strain evidence="2 3">DSM 26283</strain>
    </source>
</reference>
<keyword evidence="1" id="KW-1133">Transmembrane helix</keyword>
<evidence type="ECO:0000256" key="1">
    <source>
        <dbReference type="SAM" id="Phobius"/>
    </source>
</evidence>
<keyword evidence="1" id="KW-0472">Membrane</keyword>
<evidence type="ECO:0000313" key="3">
    <source>
        <dbReference type="Proteomes" id="UP000284892"/>
    </source>
</evidence>
<feature type="transmembrane region" description="Helical" evidence="1">
    <location>
        <begin position="70"/>
        <end position="91"/>
    </location>
</feature>